<proteinExistence type="predicted"/>
<feature type="compositionally biased region" description="Low complexity" evidence="1">
    <location>
        <begin position="130"/>
        <end position="157"/>
    </location>
</feature>
<keyword evidence="2" id="KW-0812">Transmembrane</keyword>
<feature type="transmembrane region" description="Helical" evidence="2">
    <location>
        <begin position="48"/>
        <end position="67"/>
    </location>
</feature>
<evidence type="ECO:0000256" key="1">
    <source>
        <dbReference type="SAM" id="MobiDB-lite"/>
    </source>
</evidence>
<protein>
    <recommendedName>
        <fullName evidence="4">Transmembrane protein</fullName>
    </recommendedName>
</protein>
<reference evidence="3" key="1">
    <citation type="submission" date="2018-05" db="EMBL/GenBank/DDBJ databases">
        <authorList>
            <person name="Lanie J.A."/>
            <person name="Ng W.-L."/>
            <person name="Kazmierczak K.M."/>
            <person name="Andrzejewski T.M."/>
            <person name="Davidsen T.M."/>
            <person name="Wayne K.J."/>
            <person name="Tettelin H."/>
            <person name="Glass J.I."/>
            <person name="Rusch D."/>
            <person name="Podicherti R."/>
            <person name="Tsui H.-C.T."/>
            <person name="Winkler M.E."/>
        </authorList>
    </citation>
    <scope>NUCLEOTIDE SEQUENCE</scope>
</reference>
<feature type="transmembrane region" description="Helical" evidence="2">
    <location>
        <begin position="15"/>
        <end position="36"/>
    </location>
</feature>
<evidence type="ECO:0008006" key="4">
    <source>
        <dbReference type="Google" id="ProtNLM"/>
    </source>
</evidence>
<dbReference type="AlphaFoldDB" id="A0A382BMM0"/>
<dbReference type="EMBL" id="UINC01030453">
    <property type="protein sequence ID" value="SVB14879.1"/>
    <property type="molecule type" value="Genomic_DNA"/>
</dbReference>
<gene>
    <name evidence="3" type="ORF">METZ01_LOCUS167733</name>
</gene>
<name>A0A382BMM0_9ZZZZ</name>
<keyword evidence="2" id="KW-1133">Transmembrane helix</keyword>
<feature type="transmembrane region" description="Helical" evidence="2">
    <location>
        <begin position="73"/>
        <end position="93"/>
    </location>
</feature>
<sequence>MNIDFDIFEEFENNIFQRFSSIILFVYLYYSLSYYFITDDKINKPHIFFILILLILHLIHIICLKILHKNDLITYSWILAMAPLVVFLLYTKYKERVNLHQKKKEAEMMQKLRNQMNLPDGQPFMRNANPQMPQKQPLQQSGQQNPRQQPIIPQQQPREIKPMVNQLDESRNLENLQQNRNARVNLNQQQNPNQVSERIDQPAELMGMDPYFNGISNF</sequence>
<evidence type="ECO:0000313" key="3">
    <source>
        <dbReference type="EMBL" id="SVB14879.1"/>
    </source>
</evidence>
<evidence type="ECO:0000256" key="2">
    <source>
        <dbReference type="SAM" id="Phobius"/>
    </source>
</evidence>
<organism evidence="3">
    <name type="scientific">marine metagenome</name>
    <dbReference type="NCBI Taxonomy" id="408172"/>
    <lineage>
        <taxon>unclassified sequences</taxon>
        <taxon>metagenomes</taxon>
        <taxon>ecological metagenomes</taxon>
    </lineage>
</organism>
<keyword evidence="2" id="KW-0472">Membrane</keyword>
<accession>A0A382BMM0</accession>
<feature type="region of interest" description="Disordered" evidence="1">
    <location>
        <begin position="119"/>
        <end position="159"/>
    </location>
</feature>